<evidence type="ECO:0000313" key="3">
    <source>
        <dbReference type="Proteomes" id="UP001597319"/>
    </source>
</evidence>
<gene>
    <name evidence="2" type="ORF">ACFSR1_20165</name>
</gene>
<evidence type="ECO:0000313" key="2">
    <source>
        <dbReference type="EMBL" id="MFD2565004.1"/>
    </source>
</evidence>
<dbReference type="EMBL" id="JBHULE010000035">
    <property type="protein sequence ID" value="MFD2565004.1"/>
    <property type="molecule type" value="Genomic_DNA"/>
</dbReference>
<comment type="caution">
    <text evidence="2">The sequence shown here is derived from an EMBL/GenBank/DDBJ whole genome shotgun (WGS) entry which is preliminary data.</text>
</comment>
<reference evidence="3" key="1">
    <citation type="journal article" date="2019" name="Int. J. Syst. Evol. Microbiol.">
        <title>The Global Catalogue of Microorganisms (GCM) 10K type strain sequencing project: providing services to taxonomists for standard genome sequencing and annotation.</title>
        <authorList>
            <consortium name="The Broad Institute Genomics Platform"/>
            <consortium name="The Broad Institute Genome Sequencing Center for Infectious Disease"/>
            <person name="Wu L."/>
            <person name="Ma J."/>
        </authorList>
    </citation>
    <scope>NUCLEOTIDE SEQUENCE [LARGE SCALE GENOMIC DNA]</scope>
    <source>
        <strain evidence="3">KCTC 52274</strain>
    </source>
</reference>
<evidence type="ECO:0008006" key="4">
    <source>
        <dbReference type="Google" id="ProtNLM"/>
    </source>
</evidence>
<keyword evidence="1" id="KW-0812">Transmembrane</keyword>
<protein>
    <recommendedName>
        <fullName evidence="4">FUSC family protein</fullName>
    </recommendedName>
</protein>
<dbReference type="RefSeq" id="WP_378294853.1">
    <property type="nucleotide sequence ID" value="NZ_JBHULE010000035.1"/>
</dbReference>
<organism evidence="2 3">
    <name type="scientific">Aquimarina rubra</name>
    <dbReference type="NCBI Taxonomy" id="1920033"/>
    <lineage>
        <taxon>Bacteria</taxon>
        <taxon>Pseudomonadati</taxon>
        <taxon>Bacteroidota</taxon>
        <taxon>Flavobacteriia</taxon>
        <taxon>Flavobacteriales</taxon>
        <taxon>Flavobacteriaceae</taxon>
        <taxon>Aquimarina</taxon>
    </lineage>
</organism>
<keyword evidence="3" id="KW-1185">Reference proteome</keyword>
<accession>A0ABW5LMI1</accession>
<keyword evidence="1" id="KW-1133">Transmembrane helix</keyword>
<evidence type="ECO:0000256" key="1">
    <source>
        <dbReference type="SAM" id="Phobius"/>
    </source>
</evidence>
<feature type="transmembrane region" description="Helical" evidence="1">
    <location>
        <begin position="54"/>
        <end position="72"/>
    </location>
</feature>
<dbReference type="Proteomes" id="UP001597319">
    <property type="component" value="Unassembled WGS sequence"/>
</dbReference>
<proteinExistence type="predicted"/>
<name>A0ABW5LMI1_9FLAO</name>
<sequence length="91" mass="10476">MDKVIFSELTDEELIIEKKKLKKRKVINALLIGFLAGIVAVGIVSWSLGSKKNLIAFLLPMLFPIYFIYLIIKKSKKDKDLEIVLKERNLK</sequence>
<keyword evidence="1" id="KW-0472">Membrane</keyword>
<feature type="transmembrane region" description="Helical" evidence="1">
    <location>
        <begin position="26"/>
        <end position="48"/>
    </location>
</feature>